<dbReference type="RefSeq" id="WP_220197040.1">
    <property type="nucleotide sequence ID" value="NZ_BNJF01000003.1"/>
</dbReference>
<dbReference type="GO" id="GO:0008171">
    <property type="term" value="F:O-methyltransferase activity"/>
    <property type="evidence" value="ECO:0007669"/>
    <property type="project" value="InterPro"/>
</dbReference>
<gene>
    <name evidence="6" type="ORF">KSX_59680</name>
</gene>
<dbReference type="SUPFAM" id="SSF46785">
    <property type="entry name" value="Winged helix' DNA-binding domain"/>
    <property type="match status" value="1"/>
</dbReference>
<organism evidence="6 7">
    <name type="scientific">Ktedonospora formicarum</name>
    <dbReference type="NCBI Taxonomy" id="2778364"/>
    <lineage>
        <taxon>Bacteria</taxon>
        <taxon>Bacillati</taxon>
        <taxon>Chloroflexota</taxon>
        <taxon>Ktedonobacteria</taxon>
        <taxon>Ktedonobacterales</taxon>
        <taxon>Ktedonobacteraceae</taxon>
        <taxon>Ktedonospora</taxon>
    </lineage>
</organism>
<dbReference type="Gene3D" id="1.10.10.10">
    <property type="entry name" value="Winged helix-like DNA-binding domain superfamily/Winged helix DNA-binding domain"/>
    <property type="match status" value="1"/>
</dbReference>
<keyword evidence="1 6" id="KW-0489">Methyltransferase</keyword>
<dbReference type="InterPro" id="IPR001077">
    <property type="entry name" value="COMT_C"/>
</dbReference>
<evidence type="ECO:0000313" key="7">
    <source>
        <dbReference type="Proteomes" id="UP000612362"/>
    </source>
</evidence>
<dbReference type="AlphaFoldDB" id="A0A8J3I6K1"/>
<dbReference type="GO" id="GO:0032259">
    <property type="term" value="P:methylation"/>
    <property type="evidence" value="ECO:0007669"/>
    <property type="project" value="UniProtKB-KW"/>
</dbReference>
<dbReference type="InterPro" id="IPR012967">
    <property type="entry name" value="COMT_dimerisation"/>
</dbReference>
<dbReference type="GO" id="GO:0046983">
    <property type="term" value="F:protein dimerization activity"/>
    <property type="evidence" value="ECO:0007669"/>
    <property type="project" value="InterPro"/>
</dbReference>
<evidence type="ECO:0000313" key="6">
    <source>
        <dbReference type="EMBL" id="GHO47805.1"/>
    </source>
</evidence>
<evidence type="ECO:0000256" key="3">
    <source>
        <dbReference type="ARBA" id="ARBA00022691"/>
    </source>
</evidence>
<dbReference type="InterPro" id="IPR016461">
    <property type="entry name" value="COMT-like"/>
</dbReference>
<dbReference type="InterPro" id="IPR036388">
    <property type="entry name" value="WH-like_DNA-bd_sf"/>
</dbReference>
<protein>
    <submittedName>
        <fullName evidence="6">SAM-dependent methyltransferase</fullName>
    </submittedName>
</protein>
<feature type="domain" description="O-methyltransferase C-terminal" evidence="4">
    <location>
        <begin position="130"/>
        <end position="309"/>
    </location>
</feature>
<dbReference type="PANTHER" id="PTHR43712">
    <property type="entry name" value="PUTATIVE (AFU_ORTHOLOGUE AFUA_4G14580)-RELATED"/>
    <property type="match status" value="1"/>
</dbReference>
<dbReference type="Pfam" id="PF00891">
    <property type="entry name" value="Methyltransf_2"/>
    <property type="match status" value="1"/>
</dbReference>
<dbReference type="PROSITE" id="PS51683">
    <property type="entry name" value="SAM_OMT_II"/>
    <property type="match status" value="1"/>
</dbReference>
<feature type="domain" description="O-methyltransferase dimerisation" evidence="5">
    <location>
        <begin position="14"/>
        <end position="89"/>
    </location>
</feature>
<evidence type="ECO:0000256" key="2">
    <source>
        <dbReference type="ARBA" id="ARBA00022679"/>
    </source>
</evidence>
<dbReference type="InterPro" id="IPR036390">
    <property type="entry name" value="WH_DNA-bd_sf"/>
</dbReference>
<keyword evidence="3" id="KW-0949">S-adenosyl-L-methionine</keyword>
<evidence type="ECO:0000259" key="5">
    <source>
        <dbReference type="Pfam" id="PF08100"/>
    </source>
</evidence>
<dbReference type="FunFam" id="1.10.10.10:FF:000358">
    <property type="entry name" value="Acetylserotonin O-methyltransferase"/>
    <property type="match status" value="1"/>
</dbReference>
<dbReference type="SUPFAM" id="SSF53335">
    <property type="entry name" value="S-adenosyl-L-methionine-dependent methyltransferases"/>
    <property type="match status" value="1"/>
</dbReference>
<dbReference type="Pfam" id="PF08100">
    <property type="entry name" value="Dimerisation"/>
    <property type="match status" value="1"/>
</dbReference>
<dbReference type="InterPro" id="IPR029063">
    <property type="entry name" value="SAM-dependent_MTases_sf"/>
</dbReference>
<dbReference type="PANTHER" id="PTHR43712:SF2">
    <property type="entry name" value="O-METHYLTRANSFERASE CICE"/>
    <property type="match status" value="1"/>
</dbReference>
<proteinExistence type="predicted"/>
<evidence type="ECO:0000256" key="1">
    <source>
        <dbReference type="ARBA" id="ARBA00022603"/>
    </source>
</evidence>
<keyword evidence="2" id="KW-0808">Transferase</keyword>
<accession>A0A8J3I6K1</accession>
<keyword evidence="7" id="KW-1185">Reference proteome</keyword>
<comment type="caution">
    <text evidence="6">The sequence shown here is derived from an EMBL/GenBank/DDBJ whole genome shotgun (WGS) entry which is preliminary data.</text>
</comment>
<reference evidence="6" key="1">
    <citation type="submission" date="2020-10" db="EMBL/GenBank/DDBJ databases">
        <title>Taxonomic study of unclassified bacteria belonging to the class Ktedonobacteria.</title>
        <authorList>
            <person name="Yabe S."/>
            <person name="Wang C.M."/>
            <person name="Zheng Y."/>
            <person name="Sakai Y."/>
            <person name="Cavaletti L."/>
            <person name="Monciardini P."/>
            <person name="Donadio S."/>
        </authorList>
    </citation>
    <scope>NUCLEOTIDE SEQUENCE</scope>
    <source>
        <strain evidence="6">SOSP1-1</strain>
    </source>
</reference>
<dbReference type="CDD" id="cd02440">
    <property type="entry name" value="AdoMet_MTases"/>
    <property type="match status" value="1"/>
</dbReference>
<dbReference type="Gene3D" id="3.40.50.150">
    <property type="entry name" value="Vaccinia Virus protein VP39"/>
    <property type="match status" value="1"/>
</dbReference>
<dbReference type="EMBL" id="BNJF01000003">
    <property type="protein sequence ID" value="GHO47805.1"/>
    <property type="molecule type" value="Genomic_DNA"/>
</dbReference>
<evidence type="ECO:0000259" key="4">
    <source>
        <dbReference type="Pfam" id="PF00891"/>
    </source>
</evidence>
<dbReference type="Proteomes" id="UP000612362">
    <property type="component" value="Unassembled WGS sequence"/>
</dbReference>
<name>A0A8J3I6K1_9CHLR</name>
<sequence>MTMPNTVTADAIFQIASGFMASKQLFAASELGLFEHLADGPMTLKLLAQRIGIPCHHVRIIADAMVALGLVERHHHQYQNSPVAAAFLSGHSTPDLRPYLRLWNQISYPAWQQLEMRLRPDHIPSELVNEKKVKVFSEGVEAITSGAAQALPRTYDFRRHRRVLDLGGGTGSFLLALLQQQPAIEATLFDLPPIARFARQRLRMAPGAEQITVVEGDFFHDPLPPDQDCVLIAHVAHMFSPERNRALLQRLRVSVAAGTRLLLVDFWTDSTHTCPLFAALLAGEFLVATGEGDVYSEEEVRTWLVQSGWHYLEHQPLREASSLIVAEAHQ</sequence>